<dbReference type="InterPro" id="IPR012341">
    <property type="entry name" value="6hp_glycosidase-like_sf"/>
</dbReference>
<comment type="caution">
    <text evidence="3">The sequence shown here is derived from an EMBL/GenBank/DDBJ whole genome shotgun (WGS) entry which is preliminary data.</text>
</comment>
<keyword evidence="2" id="KW-0862">Zinc</keyword>
<dbReference type="SMART" id="SM01260">
    <property type="entry name" value="LANC_like"/>
    <property type="match status" value="1"/>
</dbReference>
<keyword evidence="2" id="KW-0479">Metal-binding</keyword>
<accession>A0ABD0L5J4</accession>
<dbReference type="AlphaFoldDB" id="A0ABD0L5J4"/>
<protein>
    <recommendedName>
        <fullName evidence="5">LanC-like protein 1</fullName>
    </recommendedName>
</protein>
<evidence type="ECO:0000313" key="4">
    <source>
        <dbReference type="Proteomes" id="UP001519460"/>
    </source>
</evidence>
<evidence type="ECO:0000256" key="2">
    <source>
        <dbReference type="PIRSR" id="PIRSR607822-1"/>
    </source>
</evidence>
<proteinExistence type="inferred from homology"/>
<reference evidence="3 4" key="1">
    <citation type="journal article" date="2023" name="Sci. Data">
        <title>Genome assembly of the Korean intertidal mud-creeper Batillaria attramentaria.</title>
        <authorList>
            <person name="Patra A.K."/>
            <person name="Ho P.T."/>
            <person name="Jun S."/>
            <person name="Lee S.J."/>
            <person name="Kim Y."/>
            <person name="Won Y.J."/>
        </authorList>
    </citation>
    <scope>NUCLEOTIDE SEQUENCE [LARGE SCALE GENOMIC DNA]</scope>
    <source>
        <strain evidence="3">Wonlab-2016</strain>
    </source>
</reference>
<organism evidence="3 4">
    <name type="scientific">Batillaria attramentaria</name>
    <dbReference type="NCBI Taxonomy" id="370345"/>
    <lineage>
        <taxon>Eukaryota</taxon>
        <taxon>Metazoa</taxon>
        <taxon>Spiralia</taxon>
        <taxon>Lophotrochozoa</taxon>
        <taxon>Mollusca</taxon>
        <taxon>Gastropoda</taxon>
        <taxon>Caenogastropoda</taxon>
        <taxon>Sorbeoconcha</taxon>
        <taxon>Cerithioidea</taxon>
        <taxon>Batillariidae</taxon>
        <taxon>Batillaria</taxon>
    </lineage>
</organism>
<dbReference type="Pfam" id="PF05147">
    <property type="entry name" value="LANC_like"/>
    <property type="match status" value="2"/>
</dbReference>
<dbReference type="Gene3D" id="1.50.10.10">
    <property type="match status" value="1"/>
</dbReference>
<dbReference type="Proteomes" id="UP001519460">
    <property type="component" value="Unassembled WGS sequence"/>
</dbReference>
<dbReference type="PANTHER" id="PTHR12736">
    <property type="entry name" value="LANC-LIKE PROTEIN"/>
    <property type="match status" value="1"/>
</dbReference>
<feature type="binding site" evidence="2">
    <location>
        <position position="346"/>
    </location>
    <ligand>
        <name>Zn(2+)</name>
        <dbReference type="ChEBI" id="CHEBI:29105"/>
    </ligand>
</feature>
<evidence type="ECO:0000256" key="1">
    <source>
        <dbReference type="ARBA" id="ARBA00007179"/>
    </source>
</evidence>
<dbReference type="PRINTS" id="PR01950">
    <property type="entry name" value="LANCSUPER"/>
</dbReference>
<feature type="binding site" evidence="2">
    <location>
        <position position="345"/>
    </location>
    <ligand>
        <name>Zn(2+)</name>
        <dbReference type="ChEBI" id="CHEBI:29105"/>
    </ligand>
</feature>
<dbReference type="PANTHER" id="PTHR12736:SF21">
    <property type="entry name" value="LANC-LIKE PROTEIN 2"/>
    <property type="match status" value="1"/>
</dbReference>
<evidence type="ECO:0008006" key="5">
    <source>
        <dbReference type="Google" id="ProtNLM"/>
    </source>
</evidence>
<dbReference type="CDD" id="cd04794">
    <property type="entry name" value="euk_LANCL"/>
    <property type="match status" value="1"/>
</dbReference>
<feature type="binding site" evidence="2">
    <location>
        <position position="299"/>
    </location>
    <ligand>
        <name>Zn(2+)</name>
        <dbReference type="ChEBI" id="CHEBI:29105"/>
    </ligand>
</feature>
<dbReference type="InterPro" id="IPR020464">
    <property type="entry name" value="LanC-like_prot_euk"/>
</dbReference>
<comment type="similarity">
    <text evidence="1">Belongs to the LanC-like protein family.</text>
</comment>
<dbReference type="InterPro" id="IPR007822">
    <property type="entry name" value="LANC-like"/>
</dbReference>
<evidence type="ECO:0000313" key="3">
    <source>
        <dbReference type="EMBL" id="KAK7494625.1"/>
    </source>
</evidence>
<dbReference type="SUPFAM" id="SSF158745">
    <property type="entry name" value="LanC-like"/>
    <property type="match status" value="1"/>
</dbReference>
<gene>
    <name evidence="3" type="ORF">BaRGS_00014023</name>
</gene>
<name>A0ABD0L5J4_9CAEN</name>
<sequence>MSTSWKTAQCGCWSSAFWVKPVHHLASSSYAISLKDEMLENWIHNMATGESPHAFENPFPDYNGEKLLGEDRKLASSIADRLKESVGRLLKHLHTGLSHDANPKRPDFSVYTGTSGYAYLYLHLHRCLGVLDSKENEQYLGQALEHLREPLANPQGRRHTFLCGDAGPLALGAYIFSKMGDERSSTQCIANHLGMDKVDREVIVKVTRAILDSGQAMGSQARDNPPLMYEWHEKKYLGGAHGLAGIYYTLLLVKDSEVWPEIEKLVRPCIDYMLTLQFASGNFPSSIGSSSGDKLVQWCHGAPGWVCMFVAAYKTYNDKRYLEAAERCCDVAWKRGLLKKGYGLCHGAAGNAYAFLTMFRLTQNQKYLYRACKFAEWCCDYGKHQCRTPDRPFSLFEGMAGTIYFLVDMLDPLNAKFPAFEF</sequence>
<keyword evidence="4" id="KW-1185">Reference proteome</keyword>
<dbReference type="EMBL" id="JACVVK020000081">
    <property type="protein sequence ID" value="KAK7494625.1"/>
    <property type="molecule type" value="Genomic_DNA"/>
</dbReference>
<dbReference type="PRINTS" id="PR01951">
    <property type="entry name" value="LANCEUKARYTE"/>
</dbReference>